<proteinExistence type="predicted"/>
<dbReference type="EMBL" id="JAUSWV010000002">
    <property type="protein sequence ID" value="MDQ0584316.1"/>
    <property type="molecule type" value="Genomic_DNA"/>
</dbReference>
<evidence type="ECO:0000256" key="1">
    <source>
        <dbReference type="SAM" id="MobiDB-lite"/>
    </source>
</evidence>
<feature type="region of interest" description="Disordered" evidence="1">
    <location>
        <begin position="1"/>
        <end position="20"/>
    </location>
</feature>
<dbReference type="Gene3D" id="1.10.10.10">
    <property type="entry name" value="Winged helix-like DNA-binding domain superfamily/Winged helix DNA-binding domain"/>
    <property type="match status" value="1"/>
</dbReference>
<dbReference type="RefSeq" id="WP_307166137.1">
    <property type="nucleotide sequence ID" value="NZ_JAUSWV010000002.1"/>
</dbReference>
<feature type="domain" description="ANTAR" evidence="2">
    <location>
        <begin position="27"/>
        <end position="88"/>
    </location>
</feature>
<organism evidence="3 4">
    <name type="scientific">Streptomyces rishiriensis</name>
    <dbReference type="NCBI Taxonomy" id="68264"/>
    <lineage>
        <taxon>Bacteria</taxon>
        <taxon>Bacillati</taxon>
        <taxon>Actinomycetota</taxon>
        <taxon>Actinomycetes</taxon>
        <taxon>Kitasatosporales</taxon>
        <taxon>Streptomycetaceae</taxon>
        <taxon>Streptomyces</taxon>
    </lineage>
</organism>
<evidence type="ECO:0000259" key="2">
    <source>
        <dbReference type="PROSITE" id="PS50921"/>
    </source>
</evidence>
<dbReference type="PROSITE" id="PS50921">
    <property type="entry name" value="ANTAR"/>
    <property type="match status" value="1"/>
</dbReference>
<evidence type="ECO:0000313" key="4">
    <source>
        <dbReference type="Proteomes" id="UP001230654"/>
    </source>
</evidence>
<dbReference type="InterPro" id="IPR005561">
    <property type="entry name" value="ANTAR"/>
</dbReference>
<keyword evidence="4" id="KW-1185">Reference proteome</keyword>
<name>A0ABU0NYU9_STRRH</name>
<dbReference type="InterPro" id="IPR011006">
    <property type="entry name" value="CheY-like_superfamily"/>
</dbReference>
<reference evidence="3 4" key="1">
    <citation type="submission" date="2023-07" db="EMBL/GenBank/DDBJ databases">
        <title>Comparative genomics of wheat-associated soil bacteria to identify genetic determinants of phenazine resistance.</title>
        <authorList>
            <person name="Mouncey N."/>
        </authorList>
    </citation>
    <scope>NUCLEOTIDE SEQUENCE [LARGE SCALE GENOMIC DNA]</scope>
    <source>
        <strain evidence="3 4">B2I6</strain>
    </source>
</reference>
<comment type="caution">
    <text evidence="3">The sequence shown here is derived from an EMBL/GenBank/DDBJ whole genome shotgun (WGS) entry which is preliminary data.</text>
</comment>
<dbReference type="Pfam" id="PF03861">
    <property type="entry name" value="ANTAR"/>
    <property type="match status" value="1"/>
</dbReference>
<evidence type="ECO:0000313" key="3">
    <source>
        <dbReference type="EMBL" id="MDQ0584316.1"/>
    </source>
</evidence>
<gene>
    <name evidence="3" type="ORF">QF030_006494</name>
</gene>
<feature type="region of interest" description="Disordered" evidence="1">
    <location>
        <begin position="111"/>
        <end position="140"/>
    </location>
</feature>
<sequence length="140" mass="14840">MGFAHNGRPEPTGVRQPQEPGDLAARIVDLQRDNDHLQTAIASHAVIDQAVGVIITLGGLRPQQGFDVLKDVSQHTNIKLREIAGLVIDWVSTQQLPDPVQQALKAALTRAQSAASPCGGDGTAADRSSTRTTDNDDSCP</sequence>
<dbReference type="InterPro" id="IPR036388">
    <property type="entry name" value="WH-like_DNA-bd_sf"/>
</dbReference>
<accession>A0ABU0NYU9</accession>
<dbReference type="SMART" id="SM01012">
    <property type="entry name" value="ANTAR"/>
    <property type="match status" value="1"/>
</dbReference>
<dbReference type="Proteomes" id="UP001230654">
    <property type="component" value="Unassembled WGS sequence"/>
</dbReference>
<dbReference type="SUPFAM" id="SSF52172">
    <property type="entry name" value="CheY-like"/>
    <property type="match status" value="1"/>
</dbReference>
<protein>
    <recommendedName>
        <fullName evidence="2">ANTAR domain-containing protein</fullName>
    </recommendedName>
</protein>